<reference evidence="2" key="1">
    <citation type="submission" date="2016-09" db="EMBL/GenBank/DDBJ databases">
        <authorList>
            <person name="Guldener U."/>
        </authorList>
    </citation>
    <scope>NUCLEOTIDE SEQUENCE [LARGE SCALE GENOMIC DNA]</scope>
    <source>
        <strain evidence="2">V64-1</strain>
    </source>
</reference>
<organism evidence="1 2">
    <name type="scientific">Fusarium oxysporum</name>
    <name type="common">Fusarium vascular wilt</name>
    <dbReference type="NCBI Taxonomy" id="5507"/>
    <lineage>
        <taxon>Eukaryota</taxon>
        <taxon>Fungi</taxon>
        <taxon>Dikarya</taxon>
        <taxon>Ascomycota</taxon>
        <taxon>Pezizomycotina</taxon>
        <taxon>Sordariomycetes</taxon>
        <taxon>Hypocreomycetidae</taxon>
        <taxon>Hypocreales</taxon>
        <taxon>Nectriaceae</taxon>
        <taxon>Fusarium</taxon>
        <taxon>Fusarium oxysporum species complex</taxon>
    </lineage>
</organism>
<proteinExistence type="predicted"/>
<dbReference type="AlphaFoldDB" id="A0A2H3TC24"/>
<dbReference type="Proteomes" id="UP000219369">
    <property type="component" value="Unassembled WGS sequence"/>
</dbReference>
<evidence type="ECO:0000313" key="1">
    <source>
        <dbReference type="EMBL" id="SCO86107.1"/>
    </source>
</evidence>
<sequence length="197" mass="22468">MGFLIVVKETLQDRLIEQSRNSDDELVAGDTTLTPSIQAVTKHLQPVETPTTSQSANKVIIQINDGDHHMTKVVFQYFHVEHRAMEKKHSCCAISLPSYYEIQMRTAAAKRSGWRHPFVADDTHQKIGIEESSICFGRICRAIDYLLKKLDDETYLDVEGSYKSIKAAVETLMFEYLEPRIKSNFDVCNVKLEKTTP</sequence>
<gene>
    <name evidence="1" type="ORF">FRV6_10234</name>
</gene>
<protein>
    <submittedName>
        <fullName evidence="1">Uncharacterized protein</fullName>
    </submittedName>
</protein>
<evidence type="ECO:0000313" key="2">
    <source>
        <dbReference type="Proteomes" id="UP000219369"/>
    </source>
</evidence>
<name>A0A2H3TC24_FUSOX</name>
<dbReference type="EMBL" id="FMJY01000005">
    <property type="protein sequence ID" value="SCO86107.1"/>
    <property type="molecule type" value="Genomic_DNA"/>
</dbReference>
<accession>A0A2H3TC24</accession>